<name>A0A6M9Z3U2_9CAUD</name>
<organism evidence="2 3">
    <name type="scientific">Streptomyces phage Cumberbatch</name>
    <dbReference type="NCBI Taxonomy" id="2736271"/>
    <lineage>
        <taxon>Viruses</taxon>
        <taxon>Duplodnaviria</taxon>
        <taxon>Heunggongvirae</taxon>
        <taxon>Uroviricota</taxon>
        <taxon>Caudoviricetes</taxon>
        <taxon>Ignaciovirus</taxon>
        <taxon>Ignaciovirus cumberbatch</taxon>
    </lineage>
</organism>
<dbReference type="GeneID" id="80026178"/>
<evidence type="ECO:0000313" key="2">
    <source>
        <dbReference type="EMBL" id="QKN87651.1"/>
    </source>
</evidence>
<gene>
    <name evidence="2" type="primary">9</name>
    <name evidence="2" type="ORF">SEA_CUMBERBATCH_9</name>
</gene>
<accession>A0A6M9Z3U2</accession>
<sequence>MLLRRHHEPAPAEPDEQTAPAPQPKTVGRAKPTTKKG</sequence>
<keyword evidence="3" id="KW-1185">Reference proteome</keyword>
<feature type="region of interest" description="Disordered" evidence="1">
    <location>
        <begin position="1"/>
        <end position="37"/>
    </location>
</feature>
<dbReference type="Proteomes" id="UP000509231">
    <property type="component" value="Segment"/>
</dbReference>
<dbReference type="RefSeq" id="YP_010756419.1">
    <property type="nucleotide sequence ID" value="NC_073488.1"/>
</dbReference>
<dbReference type="EMBL" id="MT451982">
    <property type="protein sequence ID" value="QKN87651.1"/>
    <property type="molecule type" value="Genomic_DNA"/>
</dbReference>
<dbReference type="KEGG" id="vg:80026178"/>
<proteinExistence type="predicted"/>
<reference evidence="2 3" key="1">
    <citation type="submission" date="2020-05" db="EMBL/GenBank/DDBJ databases">
        <authorList>
            <person name="Laub-Tracy J.R."/>
            <person name="Muniz M.L."/>
            <person name="Winchester L."/>
            <person name="Maneekul J."/>
            <person name="Nayek S."/>
            <person name="Hughes L.E."/>
            <person name="Garlena R.A."/>
            <person name="Russell D.A."/>
            <person name="Pope W.H."/>
            <person name="Jacobs-Sera D."/>
            <person name="Hatfull G.F."/>
        </authorList>
    </citation>
    <scope>NUCLEOTIDE SEQUENCE [LARGE SCALE GENOMIC DNA]</scope>
</reference>
<evidence type="ECO:0000313" key="3">
    <source>
        <dbReference type="Proteomes" id="UP000509231"/>
    </source>
</evidence>
<evidence type="ECO:0000256" key="1">
    <source>
        <dbReference type="SAM" id="MobiDB-lite"/>
    </source>
</evidence>
<protein>
    <submittedName>
        <fullName evidence="2">Uncharacterized protein</fullName>
    </submittedName>
</protein>